<name>A0A212C3U4_CEREH</name>
<sequence>MEKIAPSALEKSCKGEHRQQGEGRESEDFHVRLKTLRLSNLDMRKTTTGQIVNLLSNDVNRFDMSSLLGAVLAELLPSQGKVSVHGRIAYVSQQPWVLPGTVRSNILFGKRYEKERYEKVIKACALEKDLQFLENGDLTIVGDRGTTLSGGQKARVSLARCICQVLHEKITILVTHQWQYLKDASQILLLEKIRKACQDKIISAPPGPEAALMPDPGPGEVSATAAAPLPAFLEFVEPLLGQAPIPVTKASGQHFQDPAPAEPPSYTPLYRLKRLFTLGLLCASKDTIEGKDICKNCSRGGVSEQRGRADTAPPLSTFLGEGAVPGQGAITKAAFAARCEHVDA</sequence>
<dbReference type="GO" id="GO:0005886">
    <property type="term" value="C:plasma membrane"/>
    <property type="evidence" value="ECO:0007669"/>
    <property type="project" value="TreeGrafter"/>
</dbReference>
<dbReference type="Proteomes" id="UP000242450">
    <property type="component" value="Chromosome 30"/>
</dbReference>
<dbReference type="GO" id="GO:0005524">
    <property type="term" value="F:ATP binding"/>
    <property type="evidence" value="ECO:0007669"/>
    <property type="project" value="UniProtKB-KW"/>
</dbReference>
<reference evidence="5 6" key="1">
    <citation type="journal article" date="2018" name="Mol. Genet. Genomics">
        <title>The red deer Cervus elaphus genome CerEla1.0: sequencing, annotating, genes, and chromosomes.</title>
        <authorList>
            <person name="Bana N.A."/>
            <person name="Nyiri A."/>
            <person name="Nagy J."/>
            <person name="Frank K."/>
            <person name="Nagy T."/>
            <person name="Steger V."/>
            <person name="Schiller M."/>
            <person name="Lakatos P."/>
            <person name="Sugar L."/>
            <person name="Horn P."/>
            <person name="Barta E."/>
            <person name="Orosz L."/>
        </authorList>
    </citation>
    <scope>NUCLEOTIDE SEQUENCE [LARGE SCALE GENOMIC DNA]</scope>
    <source>
        <strain evidence="5">Hungarian</strain>
    </source>
</reference>
<dbReference type="PROSITE" id="PS50893">
    <property type="entry name" value="ABC_TRANSPORTER_2"/>
    <property type="match status" value="1"/>
</dbReference>
<dbReference type="InterPro" id="IPR050173">
    <property type="entry name" value="ABC_transporter_C-like"/>
</dbReference>
<evidence type="ECO:0000256" key="3">
    <source>
        <dbReference type="SAM" id="MobiDB-lite"/>
    </source>
</evidence>
<comment type="caution">
    <text evidence="5">The sequence shown here is derived from an EMBL/GenBank/DDBJ whole genome shotgun (WGS) entry which is preliminary data.</text>
</comment>
<organism evidence="5 6">
    <name type="scientific">Cervus elaphus hippelaphus</name>
    <name type="common">European red deer</name>
    <dbReference type="NCBI Taxonomy" id="46360"/>
    <lineage>
        <taxon>Eukaryota</taxon>
        <taxon>Metazoa</taxon>
        <taxon>Chordata</taxon>
        <taxon>Craniata</taxon>
        <taxon>Vertebrata</taxon>
        <taxon>Euteleostomi</taxon>
        <taxon>Mammalia</taxon>
        <taxon>Eutheria</taxon>
        <taxon>Laurasiatheria</taxon>
        <taxon>Artiodactyla</taxon>
        <taxon>Ruminantia</taxon>
        <taxon>Pecora</taxon>
        <taxon>Cervidae</taxon>
        <taxon>Cervinae</taxon>
        <taxon>Cervus</taxon>
    </lineage>
</organism>
<dbReference type="InterPro" id="IPR017871">
    <property type="entry name" value="ABC_transporter-like_CS"/>
</dbReference>
<evidence type="ECO:0000313" key="6">
    <source>
        <dbReference type="Proteomes" id="UP000242450"/>
    </source>
</evidence>
<proteinExistence type="predicted"/>
<keyword evidence="1" id="KW-0547">Nucleotide-binding</keyword>
<dbReference type="Pfam" id="PF00005">
    <property type="entry name" value="ABC_tran"/>
    <property type="match status" value="1"/>
</dbReference>
<dbReference type="AlphaFoldDB" id="A0A212C3U4"/>
<feature type="compositionally biased region" description="Basic and acidic residues" evidence="3">
    <location>
        <begin position="11"/>
        <end position="27"/>
    </location>
</feature>
<evidence type="ECO:0000256" key="1">
    <source>
        <dbReference type="ARBA" id="ARBA00022741"/>
    </source>
</evidence>
<evidence type="ECO:0000259" key="4">
    <source>
        <dbReference type="PROSITE" id="PS50893"/>
    </source>
</evidence>
<keyword evidence="2" id="KW-0067">ATP-binding</keyword>
<dbReference type="GO" id="GO:0016887">
    <property type="term" value="F:ATP hydrolysis activity"/>
    <property type="evidence" value="ECO:0007669"/>
    <property type="project" value="InterPro"/>
</dbReference>
<dbReference type="Gene3D" id="3.40.50.300">
    <property type="entry name" value="P-loop containing nucleotide triphosphate hydrolases"/>
    <property type="match status" value="1"/>
</dbReference>
<evidence type="ECO:0000256" key="2">
    <source>
        <dbReference type="ARBA" id="ARBA00022840"/>
    </source>
</evidence>
<dbReference type="InterPro" id="IPR027417">
    <property type="entry name" value="P-loop_NTPase"/>
</dbReference>
<feature type="domain" description="ABC transporter" evidence="4">
    <location>
        <begin position="24"/>
        <end position="260"/>
    </location>
</feature>
<dbReference type="InterPro" id="IPR003439">
    <property type="entry name" value="ABC_transporter-like_ATP-bd"/>
</dbReference>
<evidence type="ECO:0000313" key="5">
    <source>
        <dbReference type="EMBL" id="OWK00667.1"/>
    </source>
</evidence>
<keyword evidence="6" id="KW-1185">Reference proteome</keyword>
<gene>
    <name evidence="5" type="ORF">Celaphus_00016722</name>
</gene>
<accession>A0A212C3U4</accession>
<dbReference type="OrthoDB" id="6500128at2759"/>
<dbReference type="SUPFAM" id="SSF52540">
    <property type="entry name" value="P-loop containing nucleoside triphosphate hydrolases"/>
    <property type="match status" value="1"/>
</dbReference>
<dbReference type="PANTHER" id="PTHR24223">
    <property type="entry name" value="ATP-BINDING CASSETTE SUB-FAMILY C"/>
    <property type="match status" value="1"/>
</dbReference>
<feature type="region of interest" description="Disordered" evidence="3">
    <location>
        <begin position="1"/>
        <end position="27"/>
    </location>
</feature>
<dbReference type="PROSITE" id="PS00211">
    <property type="entry name" value="ABC_TRANSPORTER_1"/>
    <property type="match status" value="1"/>
</dbReference>
<dbReference type="PANTHER" id="PTHR24223:SF357">
    <property type="entry name" value="ATP-BINDING CASSETTE SUB-FAMILY C MEMBER 4"/>
    <property type="match status" value="1"/>
</dbReference>
<protein>
    <recommendedName>
        <fullName evidence="4">ABC transporter domain-containing protein</fullName>
    </recommendedName>
</protein>
<dbReference type="GO" id="GO:0042626">
    <property type="term" value="F:ATPase-coupled transmembrane transporter activity"/>
    <property type="evidence" value="ECO:0007669"/>
    <property type="project" value="TreeGrafter"/>
</dbReference>
<dbReference type="EMBL" id="MKHE01000030">
    <property type="protein sequence ID" value="OWK00667.1"/>
    <property type="molecule type" value="Genomic_DNA"/>
</dbReference>